<keyword evidence="1" id="KW-0812">Transmembrane</keyword>
<dbReference type="RefSeq" id="WP_150098339.1">
    <property type="nucleotide sequence ID" value="NZ_VWPL01000029.1"/>
</dbReference>
<proteinExistence type="predicted"/>
<evidence type="ECO:0000313" key="2">
    <source>
        <dbReference type="EMBL" id="KAA5598203.1"/>
    </source>
</evidence>
<organism evidence="2 3">
    <name type="scientific">Blastochloris sulfoviridis</name>
    <dbReference type="NCBI Taxonomy" id="50712"/>
    <lineage>
        <taxon>Bacteria</taxon>
        <taxon>Pseudomonadati</taxon>
        <taxon>Pseudomonadota</taxon>
        <taxon>Alphaproteobacteria</taxon>
        <taxon>Hyphomicrobiales</taxon>
        <taxon>Blastochloridaceae</taxon>
        <taxon>Blastochloris</taxon>
    </lineage>
</organism>
<gene>
    <name evidence="2" type="ORF">F1193_13525</name>
</gene>
<keyword evidence="1" id="KW-0472">Membrane</keyword>
<feature type="transmembrane region" description="Helical" evidence="1">
    <location>
        <begin position="88"/>
        <end position="109"/>
    </location>
</feature>
<dbReference type="Proteomes" id="UP000323886">
    <property type="component" value="Unassembled WGS sequence"/>
</dbReference>
<feature type="transmembrane region" description="Helical" evidence="1">
    <location>
        <begin position="121"/>
        <end position="141"/>
    </location>
</feature>
<comment type="caution">
    <text evidence="2">The sequence shown here is derived from an EMBL/GenBank/DDBJ whole genome shotgun (WGS) entry which is preliminary data.</text>
</comment>
<feature type="transmembrane region" description="Helical" evidence="1">
    <location>
        <begin position="147"/>
        <end position="164"/>
    </location>
</feature>
<dbReference type="AlphaFoldDB" id="A0A5M6HQR0"/>
<name>A0A5M6HQR0_9HYPH</name>
<keyword evidence="1" id="KW-1133">Transmembrane helix</keyword>
<dbReference type="EMBL" id="VWPL01000029">
    <property type="protein sequence ID" value="KAA5598203.1"/>
    <property type="molecule type" value="Genomic_DNA"/>
</dbReference>
<feature type="transmembrane region" description="Helical" evidence="1">
    <location>
        <begin position="61"/>
        <end position="82"/>
    </location>
</feature>
<sequence length="231" mass="23801">MSLLEIARTTLDPRRGGQVEVLMPYETALSRAVTLAPTFRADRAAYEAIAPCRETPALSPLARHITAVVITLTAAVIGWVAVSSPSGVALAAAFGLVAAVSGDRLGSAARHVDAFLSNQMALAAVAAIELTALSAVAAVAAEDVLPGLALLVLGIAAAAVGYATRTGDAEADMREQARRTAQRKFERSEQAIRAALSSLRSAHAADLTRIASEMGHPPAALLESGKTEAAR</sequence>
<reference evidence="2 3" key="1">
    <citation type="submission" date="2019-09" db="EMBL/GenBank/DDBJ databases">
        <title>Draft Whole-Genome sequence of Blastochloris sulfoviridis DSM 729.</title>
        <authorList>
            <person name="Meyer T.E."/>
            <person name="Kyndt J.A."/>
        </authorList>
    </citation>
    <scope>NUCLEOTIDE SEQUENCE [LARGE SCALE GENOMIC DNA]</scope>
    <source>
        <strain evidence="2 3">DSM 729</strain>
    </source>
</reference>
<protein>
    <submittedName>
        <fullName evidence="2">Uncharacterized protein</fullName>
    </submittedName>
</protein>
<evidence type="ECO:0000313" key="3">
    <source>
        <dbReference type="Proteomes" id="UP000323886"/>
    </source>
</evidence>
<accession>A0A5M6HQR0</accession>
<keyword evidence="3" id="KW-1185">Reference proteome</keyword>
<evidence type="ECO:0000256" key="1">
    <source>
        <dbReference type="SAM" id="Phobius"/>
    </source>
</evidence>